<evidence type="ECO:0000256" key="5">
    <source>
        <dbReference type="ARBA" id="ARBA00014184"/>
    </source>
</evidence>
<evidence type="ECO:0000256" key="1">
    <source>
        <dbReference type="ARBA" id="ARBA00004114"/>
    </source>
</evidence>
<comment type="similarity">
    <text evidence="4 14">Belongs to the tubulin family.</text>
</comment>
<dbReference type="InterPro" id="IPR008280">
    <property type="entry name" value="Tub_FtsZ_C"/>
</dbReference>
<keyword evidence="7 14" id="KW-0547">Nucleotide-binding</keyword>
<keyword evidence="17" id="KW-1185">Reference proteome</keyword>
<name>A0A812PP14_9DINO</name>
<keyword evidence="8" id="KW-0970">Cilium biogenesis/degradation</keyword>
<proteinExistence type="inferred from homology"/>
<dbReference type="GO" id="GO:0005634">
    <property type="term" value="C:nucleus"/>
    <property type="evidence" value="ECO:0007669"/>
    <property type="project" value="UniProtKB-SubCell"/>
</dbReference>
<keyword evidence="9 14" id="KW-0342">GTP-binding</keyword>
<evidence type="ECO:0000256" key="8">
    <source>
        <dbReference type="ARBA" id="ARBA00022794"/>
    </source>
</evidence>
<dbReference type="InterPro" id="IPR036525">
    <property type="entry name" value="Tubulin/FtsZ_GTPase_sf"/>
</dbReference>
<dbReference type="GO" id="GO:0005525">
    <property type="term" value="F:GTP binding"/>
    <property type="evidence" value="ECO:0007669"/>
    <property type="project" value="UniProtKB-UniRule"/>
</dbReference>
<dbReference type="GO" id="GO:0005814">
    <property type="term" value="C:centriole"/>
    <property type="evidence" value="ECO:0007669"/>
    <property type="project" value="UniProtKB-SubCell"/>
</dbReference>
<evidence type="ECO:0000256" key="11">
    <source>
        <dbReference type="ARBA" id="ARBA00023273"/>
    </source>
</evidence>
<dbReference type="SMART" id="SM00864">
    <property type="entry name" value="Tubulin"/>
    <property type="match status" value="1"/>
</dbReference>
<accession>A0A812PP14</accession>
<dbReference type="PANTHER" id="PTHR11588">
    <property type="entry name" value="TUBULIN"/>
    <property type="match status" value="1"/>
</dbReference>
<dbReference type="Proteomes" id="UP000604046">
    <property type="component" value="Unassembled WGS sequence"/>
</dbReference>
<comment type="caution">
    <text evidence="16">The sequence shown here is derived from an EMBL/GenBank/DDBJ whole genome shotgun (WGS) entry which is preliminary data.</text>
</comment>
<dbReference type="GO" id="GO:0030030">
    <property type="term" value="P:cell projection organization"/>
    <property type="evidence" value="ECO:0007669"/>
    <property type="project" value="UniProtKB-KW"/>
</dbReference>
<dbReference type="InterPro" id="IPR017975">
    <property type="entry name" value="Tubulin_CS"/>
</dbReference>
<gene>
    <name evidence="16" type="primary">tubd1</name>
    <name evidence="16" type="ORF">SNAT2548_LOCUS20127</name>
</gene>
<evidence type="ECO:0000259" key="15">
    <source>
        <dbReference type="SMART" id="SM00864"/>
    </source>
</evidence>
<sequence length="415" mass="44264">MSTVFLHVGQAGCQIGEALWPALAQERPGSPEFFRTRSEVCPRAILVDAEPKVVESVLSQVNGTYSFDPASAVMTQSGRGGNFALGYSGDSLGHASSLDGDVEPLWAKAVDRFRQQVEACHGRHMGTYLAHSLGGGTGSGLGARLAEELRDAYPKASLLATSILPISSGENPMQSYNAILSLSCMQEVADGVVLYENDVLLASASSTDDSKAADHTSGASLASMNSILVRDIVPHLCPFSQVADLSEVLSAIVPLPSHKIVQAFSGEVLPSLGPPTSPKPTIDALRLPRSARNSGNVIAARAVVRGAPKQLLGASSVLKDELLDRLGGAAPWQPFALDVLCGTQSLRSAPAARASMLTNWRRVTQVLRGLHARACKKYASRMFLHWYETYGFGPDAFAQAFEQVERTIWNYEGSQ</sequence>
<dbReference type="Pfam" id="PF00091">
    <property type="entry name" value="Tubulin"/>
    <property type="match status" value="1"/>
</dbReference>
<evidence type="ECO:0000256" key="3">
    <source>
        <dbReference type="ARBA" id="ARBA00004138"/>
    </source>
</evidence>
<dbReference type="PRINTS" id="PR01224">
    <property type="entry name" value="DELTATUBULIN"/>
</dbReference>
<dbReference type="InterPro" id="IPR000217">
    <property type="entry name" value="Tubulin"/>
</dbReference>
<evidence type="ECO:0000256" key="9">
    <source>
        <dbReference type="ARBA" id="ARBA00023134"/>
    </source>
</evidence>
<dbReference type="SUPFAM" id="SSF55307">
    <property type="entry name" value="Tubulin C-terminal domain-like"/>
    <property type="match status" value="1"/>
</dbReference>
<evidence type="ECO:0000256" key="2">
    <source>
        <dbReference type="ARBA" id="ARBA00004123"/>
    </source>
</evidence>
<dbReference type="GO" id="GO:0005874">
    <property type="term" value="C:microtubule"/>
    <property type="evidence" value="ECO:0007669"/>
    <property type="project" value="UniProtKB-KW"/>
</dbReference>
<keyword evidence="11" id="KW-0966">Cell projection</keyword>
<dbReference type="GO" id="GO:0005929">
    <property type="term" value="C:cilium"/>
    <property type="evidence" value="ECO:0007669"/>
    <property type="project" value="UniProtKB-SubCell"/>
</dbReference>
<dbReference type="GO" id="GO:0005200">
    <property type="term" value="F:structural constituent of cytoskeleton"/>
    <property type="evidence" value="ECO:0007669"/>
    <property type="project" value="InterPro"/>
</dbReference>
<dbReference type="Gene3D" id="3.40.50.1440">
    <property type="entry name" value="Tubulin/FtsZ, GTPase domain"/>
    <property type="match status" value="1"/>
</dbReference>
<dbReference type="InterPro" id="IPR003008">
    <property type="entry name" value="Tubulin_FtsZ_GTPase"/>
</dbReference>
<evidence type="ECO:0000313" key="16">
    <source>
        <dbReference type="EMBL" id="CAE7369387.1"/>
    </source>
</evidence>
<evidence type="ECO:0000256" key="14">
    <source>
        <dbReference type="RuleBase" id="RU000352"/>
    </source>
</evidence>
<dbReference type="PROSITE" id="PS00227">
    <property type="entry name" value="TUBULIN"/>
    <property type="match status" value="1"/>
</dbReference>
<evidence type="ECO:0000256" key="12">
    <source>
        <dbReference type="ARBA" id="ARBA00030594"/>
    </source>
</evidence>
<dbReference type="InterPro" id="IPR002967">
    <property type="entry name" value="Delta_tubulin"/>
</dbReference>
<evidence type="ECO:0000256" key="13">
    <source>
        <dbReference type="ARBA" id="ARBA00046149"/>
    </source>
</evidence>
<dbReference type="SUPFAM" id="SSF52490">
    <property type="entry name" value="Tubulin nucleotide-binding domain-like"/>
    <property type="match status" value="1"/>
</dbReference>
<evidence type="ECO:0000256" key="7">
    <source>
        <dbReference type="ARBA" id="ARBA00022741"/>
    </source>
</evidence>
<protein>
    <recommendedName>
        <fullName evidence="5">Tubulin delta chain</fullName>
    </recommendedName>
    <alternativeName>
        <fullName evidence="12">Delta-tubulin</fullName>
    </alternativeName>
</protein>
<dbReference type="PRINTS" id="PR01161">
    <property type="entry name" value="TUBULIN"/>
</dbReference>
<dbReference type="GO" id="GO:0007017">
    <property type="term" value="P:microtubule-based process"/>
    <property type="evidence" value="ECO:0007669"/>
    <property type="project" value="InterPro"/>
</dbReference>
<evidence type="ECO:0000256" key="4">
    <source>
        <dbReference type="ARBA" id="ARBA00009636"/>
    </source>
</evidence>
<evidence type="ECO:0000256" key="6">
    <source>
        <dbReference type="ARBA" id="ARBA00022701"/>
    </source>
</evidence>
<evidence type="ECO:0000256" key="10">
    <source>
        <dbReference type="ARBA" id="ARBA00023242"/>
    </source>
</evidence>
<evidence type="ECO:0000313" key="17">
    <source>
        <dbReference type="Proteomes" id="UP000604046"/>
    </source>
</evidence>
<organism evidence="16 17">
    <name type="scientific">Symbiodinium natans</name>
    <dbReference type="NCBI Taxonomy" id="878477"/>
    <lineage>
        <taxon>Eukaryota</taxon>
        <taxon>Sar</taxon>
        <taxon>Alveolata</taxon>
        <taxon>Dinophyceae</taxon>
        <taxon>Suessiales</taxon>
        <taxon>Symbiodiniaceae</taxon>
        <taxon>Symbiodinium</taxon>
    </lineage>
</organism>
<dbReference type="AlphaFoldDB" id="A0A812PP14"/>
<dbReference type="EMBL" id="CAJNDS010002201">
    <property type="protein sequence ID" value="CAE7369387.1"/>
    <property type="molecule type" value="Genomic_DNA"/>
</dbReference>
<keyword evidence="6 14" id="KW-0493">Microtubule</keyword>
<keyword evidence="10" id="KW-0539">Nucleus</keyword>
<comment type="subcellular location">
    <subcellularLocation>
        <location evidence="3">Cell projection</location>
        <location evidence="3">Cilium</location>
    </subcellularLocation>
    <subcellularLocation>
        <location evidence="1">Cytoplasm</location>
        <location evidence="1">Cytoskeleton</location>
        <location evidence="1">Microtubule organizing center</location>
        <location evidence="1">Centrosome</location>
        <location evidence="1">Centriole</location>
    </subcellularLocation>
    <subcellularLocation>
        <location evidence="2">Nucleus</location>
    </subcellularLocation>
</comment>
<dbReference type="OrthoDB" id="438891at2759"/>
<reference evidence="16" key="1">
    <citation type="submission" date="2021-02" db="EMBL/GenBank/DDBJ databases">
        <authorList>
            <person name="Dougan E. K."/>
            <person name="Rhodes N."/>
            <person name="Thang M."/>
            <person name="Chan C."/>
        </authorList>
    </citation>
    <scope>NUCLEOTIDE SEQUENCE</scope>
</reference>
<feature type="domain" description="Tubulin/FtsZ GTPase" evidence="15">
    <location>
        <begin position="31"/>
        <end position="232"/>
    </location>
</feature>
<comment type="function">
    <text evidence="13">Acts as a positive regulator of hedgehog signaling and regulates ciliary function.</text>
</comment>